<reference evidence="1 2" key="1">
    <citation type="submission" date="2017-09" db="EMBL/GenBank/DDBJ databases">
        <title>FDA dAtabase for Regulatory Grade micrObial Sequences (FDA-ARGOS): Supporting development and validation of Infectious Disease Dx tests.</title>
        <authorList>
            <person name="Minogue T."/>
            <person name="Wolcott M."/>
            <person name="Wasieloski L."/>
            <person name="Aguilar W."/>
            <person name="Moore D."/>
            <person name="Tallon L."/>
            <person name="Sadzewicz L."/>
            <person name="Ott S."/>
            <person name="Zhao X."/>
            <person name="Nagaraj S."/>
            <person name="Vavikolanu K."/>
            <person name="Aluvathingal J."/>
            <person name="Nadendla S."/>
            <person name="Sichtig H."/>
        </authorList>
    </citation>
    <scope>NUCLEOTIDE SEQUENCE [LARGE SCALE GENOMIC DNA]</scope>
    <source>
        <strain evidence="1 2">FDAARGOS_392</strain>
    </source>
</reference>
<gene>
    <name evidence="1" type="ORF">CO704_12955</name>
</gene>
<organism evidence="1 2">
    <name type="scientific">Cedecea neteri</name>
    <dbReference type="NCBI Taxonomy" id="158822"/>
    <lineage>
        <taxon>Bacteria</taxon>
        <taxon>Pseudomonadati</taxon>
        <taxon>Pseudomonadota</taxon>
        <taxon>Gammaproteobacteria</taxon>
        <taxon>Enterobacterales</taxon>
        <taxon>Enterobacteriaceae</taxon>
        <taxon>Cedecea</taxon>
    </lineage>
</organism>
<protein>
    <submittedName>
        <fullName evidence="1">Shikimate kinase</fullName>
    </submittedName>
</protein>
<dbReference type="Pfam" id="PF01202">
    <property type="entry name" value="SKI"/>
    <property type="match status" value="1"/>
</dbReference>
<dbReference type="GO" id="GO:0016301">
    <property type="term" value="F:kinase activity"/>
    <property type="evidence" value="ECO:0007669"/>
    <property type="project" value="UniProtKB-KW"/>
</dbReference>
<name>A0A291DYP8_9ENTR</name>
<dbReference type="Gene3D" id="3.40.50.300">
    <property type="entry name" value="P-loop containing nucleotide triphosphate hydrolases"/>
    <property type="match status" value="1"/>
</dbReference>
<proteinExistence type="predicted"/>
<dbReference type="AlphaFoldDB" id="A0A291DYP8"/>
<accession>A0A291DYP8</accession>
<dbReference type="Proteomes" id="UP000217979">
    <property type="component" value="Chromosome"/>
</dbReference>
<dbReference type="InterPro" id="IPR027417">
    <property type="entry name" value="P-loop_NTPase"/>
</dbReference>
<evidence type="ECO:0000313" key="1">
    <source>
        <dbReference type="EMBL" id="ATF92945.1"/>
    </source>
</evidence>
<dbReference type="SUPFAM" id="SSF52540">
    <property type="entry name" value="P-loop containing nucleoside triphosphate hydrolases"/>
    <property type="match status" value="1"/>
</dbReference>
<sequence>MSVQMADFVFLIGPGGAGKSTVGTLLATRLGYECTDLDDEFCTHVMNIREFIGLFGYERYLEENAKLLETLLAKTDVSTVFILSSGFLATDVRPDIVEQNRDRVRRAGTSVLLLPSRDYREALSCIVERQLTRGFGLKRESEIAKFGQRFSQYLCLGDVQIFSMDAPEIVAAHVANVISAREPRMNRYID</sequence>
<dbReference type="InterPro" id="IPR031322">
    <property type="entry name" value="Shikimate/glucono_kinase"/>
</dbReference>
<evidence type="ECO:0000313" key="2">
    <source>
        <dbReference type="Proteomes" id="UP000217979"/>
    </source>
</evidence>
<dbReference type="EMBL" id="CP023525">
    <property type="protein sequence ID" value="ATF92945.1"/>
    <property type="molecule type" value="Genomic_DNA"/>
</dbReference>
<keyword evidence="1" id="KW-0418">Kinase</keyword>
<keyword evidence="1" id="KW-0808">Transferase</keyword>